<dbReference type="Gene3D" id="3.90.550.50">
    <property type="match status" value="1"/>
</dbReference>
<evidence type="ECO:0008006" key="11">
    <source>
        <dbReference type="Google" id="ProtNLM"/>
    </source>
</evidence>
<evidence type="ECO:0000256" key="3">
    <source>
        <dbReference type="ARBA" id="ARBA00022692"/>
    </source>
</evidence>
<name>A0AAW1TFE6_9CHLO</name>
<dbReference type="InterPro" id="IPR026050">
    <property type="entry name" value="C1GALT1/C1GALT1_chp1"/>
</dbReference>
<dbReference type="AlphaFoldDB" id="A0AAW1TFE6"/>
<keyword evidence="6 8" id="KW-0472">Membrane</keyword>
<proteinExistence type="inferred from homology"/>
<evidence type="ECO:0000256" key="1">
    <source>
        <dbReference type="ARBA" id="ARBA00004606"/>
    </source>
</evidence>
<reference evidence="9 10" key="1">
    <citation type="journal article" date="2024" name="Nat. Commun.">
        <title>Phylogenomics reveals the evolutionary origins of lichenization in chlorophyte algae.</title>
        <authorList>
            <person name="Puginier C."/>
            <person name="Libourel C."/>
            <person name="Otte J."/>
            <person name="Skaloud P."/>
            <person name="Haon M."/>
            <person name="Grisel S."/>
            <person name="Petersen M."/>
            <person name="Berrin J.G."/>
            <person name="Delaux P.M."/>
            <person name="Dal Grande F."/>
            <person name="Keller J."/>
        </authorList>
    </citation>
    <scope>NUCLEOTIDE SEQUENCE [LARGE SCALE GENOMIC DNA]</scope>
    <source>
        <strain evidence="9 10">SAG 2523</strain>
    </source>
</reference>
<feature type="transmembrane region" description="Helical" evidence="8">
    <location>
        <begin position="42"/>
        <end position="60"/>
    </location>
</feature>
<dbReference type="Proteomes" id="UP001485043">
    <property type="component" value="Unassembled WGS sequence"/>
</dbReference>
<evidence type="ECO:0000313" key="10">
    <source>
        <dbReference type="Proteomes" id="UP001485043"/>
    </source>
</evidence>
<protein>
    <recommendedName>
        <fullName evidence="11">Hexosyltransferase</fullName>
    </recommendedName>
</protein>
<keyword evidence="3 8" id="KW-0812">Transmembrane</keyword>
<keyword evidence="4" id="KW-0735">Signal-anchor</keyword>
<dbReference type="PANTHER" id="PTHR23033:SF50">
    <property type="entry name" value="HEXOSYLTRANSFERASE"/>
    <property type="match status" value="1"/>
</dbReference>
<evidence type="ECO:0000256" key="6">
    <source>
        <dbReference type="ARBA" id="ARBA00023136"/>
    </source>
</evidence>
<evidence type="ECO:0000313" key="9">
    <source>
        <dbReference type="EMBL" id="KAK9867583.1"/>
    </source>
</evidence>
<comment type="similarity">
    <text evidence="2">Belongs to the glycosyltransferase 31 family. Beta3-Gal-T subfamily.</text>
</comment>
<comment type="subcellular location">
    <subcellularLocation>
        <location evidence="1">Membrane</location>
        <topology evidence="1">Single-pass type II membrane protein</topology>
    </subcellularLocation>
</comment>
<evidence type="ECO:0000256" key="8">
    <source>
        <dbReference type="SAM" id="Phobius"/>
    </source>
</evidence>
<organism evidence="9 10">
    <name type="scientific">Apatococcus fuscideae</name>
    <dbReference type="NCBI Taxonomy" id="2026836"/>
    <lineage>
        <taxon>Eukaryota</taxon>
        <taxon>Viridiplantae</taxon>
        <taxon>Chlorophyta</taxon>
        <taxon>core chlorophytes</taxon>
        <taxon>Trebouxiophyceae</taxon>
        <taxon>Chlorellales</taxon>
        <taxon>Chlorellaceae</taxon>
        <taxon>Apatococcus</taxon>
    </lineage>
</organism>
<dbReference type="GO" id="GO:0016020">
    <property type="term" value="C:membrane"/>
    <property type="evidence" value="ECO:0007669"/>
    <property type="project" value="UniProtKB-SubCell"/>
</dbReference>
<keyword evidence="5 8" id="KW-1133">Transmembrane helix</keyword>
<comment type="caution">
    <text evidence="9">The sequence shown here is derived from an EMBL/GenBank/DDBJ whole genome shotgun (WGS) entry which is preliminary data.</text>
</comment>
<evidence type="ECO:0000256" key="4">
    <source>
        <dbReference type="ARBA" id="ARBA00022968"/>
    </source>
</evidence>
<gene>
    <name evidence="9" type="ORF">WJX84_007677</name>
</gene>
<sequence>MLSGPRGFSQDAPAALKSGSVMNHAVRNSRRKQQPGQSSRRTRWLLACVVVVFFLVAYGWKGRERTEKPVRGVRREMQFMEATPATTDPGGRIDWSKGLYSVDRNDLVLAVPTDSLHIELVEAGRQWHKGIRTFLAVNDSAVVDAKQKEAAVFKETWQFAADDAQLKALHPGDSRAALAPFQAHQAFGDTYKWMLYGDDDTMFFVEGVQNLVKDLDPDMPYFITDHLWWSSVKGTVGSHPNPEAPRCLPCNYTSPEPWMDELPAFNAPRGCPCTAQLLCQADERHLFESDCHIPLHGERTYSMHGGAGALMSIGLMRQLPLSFMRDCLANAGVTTGGDALLTICLWKAGYAHTDPGFSFFHPTVRMFDPGPEDSPGLLYAMTEALAGRCDPSCQLLLQHMVTSHIRSRQQASLHHSAQMMRALSNTWDLYAAKTFATVS</sequence>
<dbReference type="PANTHER" id="PTHR23033">
    <property type="entry name" value="BETA1,3-GALACTOSYLTRANSFERASE"/>
    <property type="match status" value="1"/>
</dbReference>
<evidence type="ECO:0000256" key="2">
    <source>
        <dbReference type="ARBA" id="ARBA00006462"/>
    </source>
</evidence>
<dbReference type="EMBL" id="JALJOV010000077">
    <property type="protein sequence ID" value="KAK9867583.1"/>
    <property type="molecule type" value="Genomic_DNA"/>
</dbReference>
<keyword evidence="10" id="KW-1185">Reference proteome</keyword>
<evidence type="ECO:0000256" key="5">
    <source>
        <dbReference type="ARBA" id="ARBA00022989"/>
    </source>
</evidence>
<accession>A0AAW1TFE6</accession>
<evidence type="ECO:0000256" key="7">
    <source>
        <dbReference type="SAM" id="MobiDB-lite"/>
    </source>
</evidence>
<feature type="region of interest" description="Disordered" evidence="7">
    <location>
        <begin position="19"/>
        <end position="38"/>
    </location>
</feature>